<dbReference type="SUPFAM" id="SSF46565">
    <property type="entry name" value="Chaperone J-domain"/>
    <property type="match status" value="1"/>
</dbReference>
<reference evidence="2" key="3">
    <citation type="submission" date="2020-06" db="EMBL/GenBank/DDBJ databases">
        <title>Helianthus annuus Genome sequencing and assembly Release 2.</title>
        <authorList>
            <person name="Gouzy J."/>
            <person name="Langlade N."/>
            <person name="Munos S."/>
        </authorList>
    </citation>
    <scope>NUCLEOTIDE SEQUENCE</scope>
    <source>
        <tissue evidence="2">Leaves</tissue>
    </source>
</reference>
<evidence type="ECO:0000256" key="1">
    <source>
        <dbReference type="SAM" id="MobiDB-lite"/>
    </source>
</evidence>
<feature type="region of interest" description="Disordered" evidence="1">
    <location>
        <begin position="191"/>
        <end position="212"/>
    </location>
</feature>
<dbReference type="EMBL" id="CM007893">
    <property type="protein sequence ID" value="OTG28919.1"/>
    <property type="molecule type" value="Genomic_DNA"/>
</dbReference>
<feature type="compositionally biased region" description="Polar residues" evidence="1">
    <location>
        <begin position="314"/>
        <end position="330"/>
    </location>
</feature>
<feature type="region of interest" description="Disordered" evidence="1">
    <location>
        <begin position="80"/>
        <end position="103"/>
    </location>
</feature>
<dbReference type="GO" id="GO:0030276">
    <property type="term" value="F:clathrin binding"/>
    <property type="evidence" value="ECO:0000318"/>
    <property type="project" value="GO_Central"/>
</dbReference>
<feature type="region of interest" description="Disordered" evidence="1">
    <location>
        <begin position="403"/>
        <end position="446"/>
    </location>
</feature>
<sequence>MLKGKKKSDNTYAKAIFMICNVTTVSKHDKHQSFPLVPPIILSRQQQHLNLTISFQHTHTHTFSDHMDESWRIRMGATAAAAKQPNNLPPRRSPENTNRNNGGYGYSYETLDPEDFDDVFGGPPRSVLARQFSGDGSFARPTSLVFEDIFRKPNRCTDRTLPEFRIPESKTGGRLNEEEFYSDIFGNSRMSRSRSISQTNSNSKSKSNSSSILSSEELSPFRPAVVDSDDVVFSSFAAKLRPINVSSKWNTSKKMHEVQQMADSPCNFESFESDYLHKFKGCYSSFSQRVSSPEVTTFRPNSYASVKESREDLQVNSPASIVSSLNQDETSTLHEEEDDDDEVMSSYVIEINPSKSKEKVGESHGVDEAIAWAKQKCKARNLEDCNEREDDGHECPAVEEMAGVKDVPEVQIGRHGSRESSSPDKQKVWTTEEPLQEPEKDASPSKQMELELLDEDIKLWSDGKEQNIRLLLSTLHHILWPSSGWIMIPLTNLKDSTNVKKAYQKARLCLHPDKLQQRGATIPQKYVAEKAFPILQDAWAAFISQDVCSSIK</sequence>
<dbReference type="InParanoid" id="A0A251V0W0"/>
<keyword evidence="4" id="KW-1185">Reference proteome</keyword>
<organism evidence="3 4">
    <name type="scientific">Helianthus annuus</name>
    <name type="common">Common sunflower</name>
    <dbReference type="NCBI Taxonomy" id="4232"/>
    <lineage>
        <taxon>Eukaryota</taxon>
        <taxon>Viridiplantae</taxon>
        <taxon>Streptophyta</taxon>
        <taxon>Embryophyta</taxon>
        <taxon>Tracheophyta</taxon>
        <taxon>Spermatophyta</taxon>
        <taxon>Magnoliopsida</taxon>
        <taxon>eudicotyledons</taxon>
        <taxon>Gunneridae</taxon>
        <taxon>Pentapetalae</taxon>
        <taxon>asterids</taxon>
        <taxon>campanulids</taxon>
        <taxon>Asterales</taxon>
        <taxon>Asteraceae</taxon>
        <taxon>Asteroideae</taxon>
        <taxon>Heliantheae alliance</taxon>
        <taxon>Heliantheae</taxon>
        <taxon>Helianthus</taxon>
    </lineage>
</organism>
<dbReference type="OMA" id="ASECHRD"/>
<dbReference type="STRING" id="4232.A0A251V0W0"/>
<protein>
    <submittedName>
        <fullName evidence="2">Chaperone J-domain superfamily</fullName>
    </submittedName>
    <submittedName>
        <fullName evidence="3">Putative dnaJ domain-containing protein</fullName>
    </submittedName>
</protein>
<dbReference type="Proteomes" id="UP000215914">
    <property type="component" value="Chromosome 4"/>
</dbReference>
<dbReference type="EMBL" id="MNCJ02000319">
    <property type="protein sequence ID" value="KAF5810742.1"/>
    <property type="molecule type" value="Genomic_DNA"/>
</dbReference>
<dbReference type="OrthoDB" id="1717591at2759"/>
<proteinExistence type="predicted"/>
<dbReference type="GO" id="GO:0072583">
    <property type="term" value="P:clathrin-dependent endocytosis"/>
    <property type="evidence" value="ECO:0000318"/>
    <property type="project" value="GO_Central"/>
</dbReference>
<dbReference type="PANTHER" id="PTHR23172:SF69">
    <property type="entry name" value="CHAPERONE DNAJ-DOMAIN SUPERFAMILY PROTEIN"/>
    <property type="match status" value="1"/>
</dbReference>
<evidence type="ECO:0000313" key="4">
    <source>
        <dbReference type="Proteomes" id="UP000215914"/>
    </source>
</evidence>
<dbReference type="Gramene" id="mRNA:HanXRQr2_Chr04g0173191">
    <property type="protein sequence ID" value="mRNA:HanXRQr2_Chr04g0173191"/>
    <property type="gene ID" value="HanXRQr2_Chr04g0173191"/>
</dbReference>
<dbReference type="GO" id="GO:0005737">
    <property type="term" value="C:cytoplasm"/>
    <property type="evidence" value="ECO:0000318"/>
    <property type="project" value="GO_Central"/>
</dbReference>
<name>A0A251V0W0_HELAN</name>
<dbReference type="Gene3D" id="1.10.287.110">
    <property type="entry name" value="DnaJ domain"/>
    <property type="match status" value="1"/>
</dbReference>
<reference evidence="3" key="2">
    <citation type="submission" date="2017-02" db="EMBL/GenBank/DDBJ databases">
        <title>Sunflower complete genome.</title>
        <authorList>
            <person name="Langlade N."/>
            <person name="Munos S."/>
        </authorList>
    </citation>
    <scope>NUCLEOTIDE SEQUENCE [LARGE SCALE GENOMIC DNA]</scope>
    <source>
        <tissue evidence="3">Leaves</tissue>
    </source>
</reference>
<feature type="compositionally biased region" description="Low complexity" evidence="1">
    <location>
        <begin position="193"/>
        <end position="212"/>
    </location>
</feature>
<gene>
    <name evidence="3" type="ORF">HannXRQ_Chr04g0116591</name>
    <name evidence="2" type="ORF">HanXRQr2_Chr04g0173191</name>
</gene>
<feature type="region of interest" description="Disordered" evidence="1">
    <location>
        <begin position="309"/>
        <end position="342"/>
    </location>
</feature>
<evidence type="ECO:0000313" key="3">
    <source>
        <dbReference type="EMBL" id="OTG28919.1"/>
    </source>
</evidence>
<dbReference type="FunFam" id="1.10.287.110:FF:000043">
    <property type="entry name" value="J-domain protein required for chloroplast accumulation response 1"/>
    <property type="match status" value="1"/>
</dbReference>
<dbReference type="AlphaFoldDB" id="A0A251V0W0"/>
<dbReference type="GO" id="GO:0031982">
    <property type="term" value="C:vesicle"/>
    <property type="evidence" value="ECO:0000318"/>
    <property type="project" value="GO_Central"/>
</dbReference>
<dbReference type="GO" id="GO:0072318">
    <property type="term" value="P:clathrin coat disassembly"/>
    <property type="evidence" value="ECO:0000318"/>
    <property type="project" value="GO_Central"/>
</dbReference>
<dbReference type="PANTHER" id="PTHR23172">
    <property type="entry name" value="AUXILIN/CYCLIN G-ASSOCIATED KINASE-RELATED"/>
    <property type="match status" value="1"/>
</dbReference>
<dbReference type="FunCoup" id="A0A251V0W0">
    <property type="interactions" value="49"/>
</dbReference>
<dbReference type="InterPro" id="IPR036869">
    <property type="entry name" value="J_dom_sf"/>
</dbReference>
<reference evidence="2 4" key="1">
    <citation type="journal article" date="2017" name="Nature">
        <title>The sunflower genome provides insights into oil metabolism, flowering and Asterid evolution.</title>
        <authorList>
            <person name="Badouin H."/>
            <person name="Gouzy J."/>
            <person name="Grassa C.J."/>
            <person name="Murat F."/>
            <person name="Staton S.E."/>
            <person name="Cottret L."/>
            <person name="Lelandais-Briere C."/>
            <person name="Owens G.L."/>
            <person name="Carrere S."/>
            <person name="Mayjonade B."/>
            <person name="Legrand L."/>
            <person name="Gill N."/>
            <person name="Kane N.C."/>
            <person name="Bowers J.E."/>
            <person name="Hubner S."/>
            <person name="Bellec A."/>
            <person name="Berard A."/>
            <person name="Berges H."/>
            <person name="Blanchet N."/>
            <person name="Boniface M.C."/>
            <person name="Brunel D."/>
            <person name="Catrice O."/>
            <person name="Chaidir N."/>
            <person name="Claudel C."/>
            <person name="Donnadieu C."/>
            <person name="Faraut T."/>
            <person name="Fievet G."/>
            <person name="Helmstetter N."/>
            <person name="King M."/>
            <person name="Knapp S.J."/>
            <person name="Lai Z."/>
            <person name="Le Paslier M.C."/>
            <person name="Lippi Y."/>
            <person name="Lorenzon L."/>
            <person name="Mandel J.R."/>
            <person name="Marage G."/>
            <person name="Marchand G."/>
            <person name="Marquand E."/>
            <person name="Bret-Mestries E."/>
            <person name="Morien E."/>
            <person name="Nambeesan S."/>
            <person name="Nguyen T."/>
            <person name="Pegot-Espagnet P."/>
            <person name="Pouilly N."/>
            <person name="Raftis F."/>
            <person name="Sallet E."/>
            <person name="Schiex T."/>
            <person name="Thomas J."/>
            <person name="Vandecasteele C."/>
            <person name="Vares D."/>
            <person name="Vear F."/>
            <person name="Vautrin S."/>
            <person name="Crespi M."/>
            <person name="Mangin B."/>
            <person name="Burke J.M."/>
            <person name="Salse J."/>
            <person name="Munos S."/>
            <person name="Vincourt P."/>
            <person name="Rieseberg L.H."/>
            <person name="Langlade N.B."/>
        </authorList>
    </citation>
    <scope>NUCLEOTIDE SEQUENCE [LARGE SCALE GENOMIC DNA]</scope>
    <source>
        <strain evidence="4">cv. SF193</strain>
        <tissue evidence="2">Leaves</tissue>
    </source>
</reference>
<feature type="compositionally biased region" description="Basic and acidic residues" evidence="1">
    <location>
        <begin position="416"/>
        <end position="427"/>
    </location>
</feature>
<accession>A0A251V0W0</accession>
<evidence type="ECO:0000313" key="2">
    <source>
        <dbReference type="EMBL" id="KAF5810742.1"/>
    </source>
</evidence>